<comment type="pathway">
    <text evidence="1 5">Pyrimidine metabolism; UMP biosynthesis via salvage pathway; UMP from uridine: step 1/1.</text>
</comment>
<dbReference type="Gene3D" id="3.40.50.2020">
    <property type="match status" value="1"/>
</dbReference>
<feature type="domain" description="Phosphoribosyltransferase" evidence="7">
    <location>
        <begin position="279"/>
        <end position="482"/>
    </location>
</feature>
<proteinExistence type="inferred from homology"/>
<dbReference type="CDD" id="cd02023">
    <property type="entry name" value="UMPK"/>
    <property type="match status" value="1"/>
</dbReference>
<dbReference type="GO" id="GO:0004849">
    <property type="term" value="F:uridine kinase activity"/>
    <property type="evidence" value="ECO:0007669"/>
    <property type="project" value="UniProtKB-EC"/>
</dbReference>
<evidence type="ECO:0000259" key="6">
    <source>
        <dbReference type="Pfam" id="PF00485"/>
    </source>
</evidence>
<dbReference type="Pfam" id="PF14681">
    <property type="entry name" value="UPRTase"/>
    <property type="match status" value="1"/>
</dbReference>
<protein>
    <recommendedName>
        <fullName evidence="5">Uridine kinase</fullName>
        <ecNumber evidence="5">2.7.1.48</ecNumber>
    </recommendedName>
</protein>
<keyword evidence="3 5" id="KW-0547">Nucleotide-binding</keyword>
<evidence type="ECO:0000256" key="3">
    <source>
        <dbReference type="ARBA" id="ARBA00022741"/>
    </source>
</evidence>
<keyword evidence="4 5" id="KW-0418">Kinase</keyword>
<dbReference type="Proteomes" id="UP001527925">
    <property type="component" value="Unassembled WGS sequence"/>
</dbReference>
<dbReference type="InterPro" id="IPR000764">
    <property type="entry name" value="Uridine_kinase-like"/>
</dbReference>
<dbReference type="InterPro" id="IPR000836">
    <property type="entry name" value="PRTase_dom"/>
</dbReference>
<comment type="pathway">
    <text evidence="5">Pyrimidine metabolism; CTP biosynthesis via salvage pathway; CTP from cytidine: step 1/3.</text>
</comment>
<evidence type="ECO:0000313" key="8">
    <source>
        <dbReference type="EMBL" id="KAL2915006.1"/>
    </source>
</evidence>
<feature type="domain" description="Phosphoribulokinase/uridine kinase" evidence="6">
    <location>
        <begin position="51"/>
        <end position="236"/>
    </location>
</feature>
<reference evidence="8 9" key="1">
    <citation type="submission" date="2023-09" db="EMBL/GenBank/DDBJ databases">
        <title>Pangenome analysis of Batrachochytrium dendrobatidis and related Chytrids.</title>
        <authorList>
            <person name="Yacoub M.N."/>
            <person name="Stajich J.E."/>
            <person name="James T.Y."/>
        </authorList>
    </citation>
    <scope>NUCLEOTIDE SEQUENCE [LARGE SCALE GENOMIC DNA]</scope>
    <source>
        <strain evidence="8 9">JEL0888</strain>
    </source>
</reference>
<sequence length="485" mass="54142">MASLENIEQRPATPSSLPRKFVKSESAGSFVSSAGRFPWFDAAGNPSQPYIIGIAGGSASGKTSVSQRIIKQLGVPWVVLLSMDSFYKSLTPEQIAAAHRSEQDFDHPDAFDYDILFEALRNLKRGIKVDVPVYDFATHSRLSKTTKIYGANVVIFEGILALHDKRVRDLMDLKIFVDTDDDIRLARRLRRDISERGRSIHSVLEQYRRFVKPSFDDFIHPTMRFADIIIPRGLDNVAAIDVITKHVSRQLKERGIELRGALLHSGAADELPPNVRLLPQRPQLLALHTIIRDENTNRHDFVFYAERLSRLVVEHGLAQLPFQESDVTTPTGAVYHGTVLRDLVCGVSIVRAGASMEHGLRQAVKDIPIGKILIQTDPSTGEPQLHYCKLPNDIGKRHVIVVDAQIATGAAAMMAIRVLLEHHVPENRILFLSLIASRVGLQALGRAFPKIKIITSSIDNELNDLYHIIPGFGNFGDRYFGTFDE</sequence>
<keyword evidence="2 5" id="KW-0808">Transferase</keyword>
<dbReference type="Pfam" id="PF00485">
    <property type="entry name" value="PRK"/>
    <property type="match status" value="1"/>
</dbReference>
<dbReference type="PRINTS" id="PR00988">
    <property type="entry name" value="URIDINKINASE"/>
</dbReference>
<keyword evidence="9" id="KW-1185">Reference proteome</keyword>
<evidence type="ECO:0000256" key="4">
    <source>
        <dbReference type="ARBA" id="ARBA00022777"/>
    </source>
</evidence>
<dbReference type="InterPro" id="IPR006083">
    <property type="entry name" value="PRK/URK"/>
</dbReference>
<dbReference type="Gene3D" id="3.40.50.300">
    <property type="entry name" value="P-loop containing nucleotide triphosphate hydrolases"/>
    <property type="match status" value="1"/>
</dbReference>
<comment type="catalytic activity">
    <reaction evidence="5">
        <text>cytidine + ATP = CMP + ADP + H(+)</text>
        <dbReference type="Rhea" id="RHEA:24674"/>
        <dbReference type="ChEBI" id="CHEBI:15378"/>
        <dbReference type="ChEBI" id="CHEBI:17562"/>
        <dbReference type="ChEBI" id="CHEBI:30616"/>
        <dbReference type="ChEBI" id="CHEBI:60377"/>
        <dbReference type="ChEBI" id="CHEBI:456216"/>
        <dbReference type="EC" id="2.7.1.48"/>
    </reaction>
</comment>
<comment type="catalytic activity">
    <reaction evidence="5">
        <text>uridine + ATP = UMP + ADP + H(+)</text>
        <dbReference type="Rhea" id="RHEA:16825"/>
        <dbReference type="ChEBI" id="CHEBI:15378"/>
        <dbReference type="ChEBI" id="CHEBI:16704"/>
        <dbReference type="ChEBI" id="CHEBI:30616"/>
        <dbReference type="ChEBI" id="CHEBI:57865"/>
        <dbReference type="ChEBI" id="CHEBI:456216"/>
        <dbReference type="EC" id="2.7.1.48"/>
    </reaction>
</comment>
<dbReference type="SUPFAM" id="SSF53271">
    <property type="entry name" value="PRTase-like"/>
    <property type="match status" value="1"/>
</dbReference>
<dbReference type="NCBIfam" id="TIGR00235">
    <property type="entry name" value="udk"/>
    <property type="match status" value="1"/>
</dbReference>
<dbReference type="InterPro" id="IPR027417">
    <property type="entry name" value="P-loop_NTPase"/>
</dbReference>
<comment type="similarity">
    <text evidence="5">Belongs to the uridine kinase family.</text>
</comment>
<name>A0ABR4N649_9FUNG</name>
<dbReference type="NCBIfam" id="NF001097">
    <property type="entry name" value="PRK00129.1"/>
    <property type="match status" value="1"/>
</dbReference>
<dbReference type="CDD" id="cd06223">
    <property type="entry name" value="PRTases_typeI"/>
    <property type="match status" value="1"/>
</dbReference>
<dbReference type="PANTHER" id="PTHR10285">
    <property type="entry name" value="URIDINE KINASE"/>
    <property type="match status" value="1"/>
</dbReference>
<dbReference type="SUPFAM" id="SSF52540">
    <property type="entry name" value="P-loop containing nucleoside triphosphate hydrolases"/>
    <property type="match status" value="1"/>
</dbReference>
<comment type="caution">
    <text evidence="8">The sequence shown here is derived from an EMBL/GenBank/DDBJ whole genome shotgun (WGS) entry which is preliminary data.</text>
</comment>
<evidence type="ECO:0000256" key="2">
    <source>
        <dbReference type="ARBA" id="ARBA00022679"/>
    </source>
</evidence>
<organism evidence="8 9">
    <name type="scientific">Polyrhizophydium stewartii</name>
    <dbReference type="NCBI Taxonomy" id="2732419"/>
    <lineage>
        <taxon>Eukaryota</taxon>
        <taxon>Fungi</taxon>
        <taxon>Fungi incertae sedis</taxon>
        <taxon>Chytridiomycota</taxon>
        <taxon>Chytridiomycota incertae sedis</taxon>
        <taxon>Chytridiomycetes</taxon>
        <taxon>Rhizophydiales</taxon>
        <taxon>Rhizophydiales incertae sedis</taxon>
        <taxon>Polyrhizophydium</taxon>
    </lineage>
</organism>
<dbReference type="InterPro" id="IPR029057">
    <property type="entry name" value="PRTase-like"/>
</dbReference>
<evidence type="ECO:0000256" key="5">
    <source>
        <dbReference type="RuleBase" id="RU003825"/>
    </source>
</evidence>
<gene>
    <name evidence="8" type="primary">URK1</name>
    <name evidence="8" type="ORF">HK105_205550</name>
</gene>
<keyword evidence="5" id="KW-0067">ATP-binding</keyword>
<accession>A0ABR4N649</accession>
<dbReference type="NCBIfam" id="NF004018">
    <property type="entry name" value="PRK05480.1"/>
    <property type="match status" value="1"/>
</dbReference>
<dbReference type="EMBL" id="JADGIZ020000028">
    <property type="protein sequence ID" value="KAL2915006.1"/>
    <property type="molecule type" value="Genomic_DNA"/>
</dbReference>
<dbReference type="EC" id="2.7.1.48" evidence="5"/>
<evidence type="ECO:0000259" key="7">
    <source>
        <dbReference type="Pfam" id="PF14681"/>
    </source>
</evidence>
<evidence type="ECO:0000256" key="1">
    <source>
        <dbReference type="ARBA" id="ARBA00004690"/>
    </source>
</evidence>
<evidence type="ECO:0000313" key="9">
    <source>
        <dbReference type="Proteomes" id="UP001527925"/>
    </source>
</evidence>